<dbReference type="SMART" id="SM00784">
    <property type="entry name" value="SPT2"/>
    <property type="match status" value="1"/>
</dbReference>
<feature type="region of interest" description="Disordered" evidence="3">
    <location>
        <begin position="1"/>
        <end position="381"/>
    </location>
</feature>
<feature type="compositionally biased region" description="Basic and acidic residues" evidence="3">
    <location>
        <begin position="341"/>
        <end position="375"/>
    </location>
</feature>
<dbReference type="AlphaFoldDB" id="A0AAN7HD91"/>
<organism evidence="4 5">
    <name type="scientific">Achaetomium macrosporum</name>
    <dbReference type="NCBI Taxonomy" id="79813"/>
    <lineage>
        <taxon>Eukaryota</taxon>
        <taxon>Fungi</taxon>
        <taxon>Dikarya</taxon>
        <taxon>Ascomycota</taxon>
        <taxon>Pezizomycotina</taxon>
        <taxon>Sordariomycetes</taxon>
        <taxon>Sordariomycetidae</taxon>
        <taxon>Sordariales</taxon>
        <taxon>Chaetomiaceae</taxon>
        <taxon>Achaetomium</taxon>
    </lineage>
</organism>
<reference evidence="4" key="2">
    <citation type="submission" date="2023-05" db="EMBL/GenBank/DDBJ databases">
        <authorList>
            <consortium name="Lawrence Berkeley National Laboratory"/>
            <person name="Steindorff A."/>
            <person name="Hensen N."/>
            <person name="Bonometti L."/>
            <person name="Westerberg I."/>
            <person name="Brannstrom I.O."/>
            <person name="Guillou S."/>
            <person name="Cros-Aarteil S."/>
            <person name="Calhoun S."/>
            <person name="Haridas S."/>
            <person name="Kuo A."/>
            <person name="Mondo S."/>
            <person name="Pangilinan J."/>
            <person name="Riley R."/>
            <person name="Labutti K."/>
            <person name="Andreopoulos B."/>
            <person name="Lipzen A."/>
            <person name="Chen C."/>
            <person name="Yanf M."/>
            <person name="Daum C."/>
            <person name="Ng V."/>
            <person name="Clum A."/>
            <person name="Ohm R."/>
            <person name="Martin F."/>
            <person name="Silar P."/>
            <person name="Natvig D."/>
            <person name="Lalanne C."/>
            <person name="Gautier V."/>
            <person name="Ament-Velasquez S.L."/>
            <person name="Kruys A."/>
            <person name="Hutchinson M.I."/>
            <person name="Powell A.J."/>
            <person name="Barry K."/>
            <person name="Miller A.N."/>
            <person name="Grigoriev I.V."/>
            <person name="Debuchy R."/>
            <person name="Gladieux P."/>
            <person name="Thoren M.H."/>
            <person name="Johannesson H."/>
        </authorList>
    </citation>
    <scope>NUCLEOTIDE SEQUENCE</scope>
    <source>
        <strain evidence="4">CBS 532.94</strain>
    </source>
</reference>
<evidence type="ECO:0000256" key="3">
    <source>
        <dbReference type="SAM" id="MobiDB-lite"/>
    </source>
</evidence>
<comment type="caution">
    <text evidence="4">The sequence shown here is derived from an EMBL/GenBank/DDBJ whole genome shotgun (WGS) entry which is preliminary data.</text>
</comment>
<evidence type="ECO:0000313" key="4">
    <source>
        <dbReference type="EMBL" id="KAK4240632.1"/>
    </source>
</evidence>
<protein>
    <recommendedName>
        <fullName evidence="6">SPT2 chromatin protein</fullName>
    </recommendedName>
</protein>
<keyword evidence="2" id="KW-0175">Coiled coil</keyword>
<gene>
    <name evidence="4" type="ORF">C8A03DRAFT_31226</name>
</gene>
<feature type="compositionally biased region" description="Polar residues" evidence="3">
    <location>
        <begin position="213"/>
        <end position="225"/>
    </location>
</feature>
<evidence type="ECO:0008006" key="6">
    <source>
        <dbReference type="Google" id="ProtNLM"/>
    </source>
</evidence>
<evidence type="ECO:0000256" key="2">
    <source>
        <dbReference type="ARBA" id="ARBA00023054"/>
    </source>
</evidence>
<sequence>MPILDLLASITGEKPTPSPNPVPRPGVVPRKRKAEDELRPAAVRAANAESMPEKASRPDPSSPRPSPRPADRPAIPTDKPASKAQHGSDKPVSTARPGLAGSNASGTGKASLNTSKSLPSRPVTSRPTVTDSAPPKKRSYAEIMARAKANSELRESLGKIHHKTVERSMTMKERKEMKTDGSKKARMAARNGTSGRARGTGMPLRDIGKASGARQNAASDPTNTQKTAPVEEKKVKKAALATTGYTGTARPRPGTSSTGKPGAAGRPGSARSRDRPRYGGSVSSSRKKYDDDDDDLDDFIEYDDEEEAGYGIGTQYRYDSYDEESDMEAGLSDIEDEEQEADRHARREDMEQEALERRLKREKEERKRRLLEAAKTKAGSR</sequence>
<feature type="compositionally biased region" description="Acidic residues" evidence="3">
    <location>
        <begin position="291"/>
        <end position="308"/>
    </location>
</feature>
<feature type="compositionally biased region" description="Polar residues" evidence="3">
    <location>
        <begin position="102"/>
        <end position="131"/>
    </location>
</feature>
<dbReference type="InterPro" id="IPR013256">
    <property type="entry name" value="Chromatin_SPT2"/>
</dbReference>
<keyword evidence="5" id="KW-1185">Reference proteome</keyword>
<reference evidence="4" key="1">
    <citation type="journal article" date="2023" name="Mol. Phylogenet. Evol.">
        <title>Genome-scale phylogeny and comparative genomics of the fungal order Sordariales.</title>
        <authorList>
            <person name="Hensen N."/>
            <person name="Bonometti L."/>
            <person name="Westerberg I."/>
            <person name="Brannstrom I.O."/>
            <person name="Guillou S."/>
            <person name="Cros-Aarteil S."/>
            <person name="Calhoun S."/>
            <person name="Haridas S."/>
            <person name="Kuo A."/>
            <person name="Mondo S."/>
            <person name="Pangilinan J."/>
            <person name="Riley R."/>
            <person name="LaButti K."/>
            <person name="Andreopoulos B."/>
            <person name="Lipzen A."/>
            <person name="Chen C."/>
            <person name="Yan M."/>
            <person name="Daum C."/>
            <person name="Ng V."/>
            <person name="Clum A."/>
            <person name="Steindorff A."/>
            <person name="Ohm R.A."/>
            <person name="Martin F."/>
            <person name="Silar P."/>
            <person name="Natvig D.O."/>
            <person name="Lalanne C."/>
            <person name="Gautier V."/>
            <person name="Ament-Velasquez S.L."/>
            <person name="Kruys A."/>
            <person name="Hutchinson M.I."/>
            <person name="Powell A.J."/>
            <person name="Barry K."/>
            <person name="Miller A.N."/>
            <person name="Grigoriev I.V."/>
            <person name="Debuchy R."/>
            <person name="Gladieux P."/>
            <person name="Hiltunen Thoren M."/>
            <person name="Johannesson H."/>
        </authorList>
    </citation>
    <scope>NUCLEOTIDE SEQUENCE</scope>
    <source>
        <strain evidence="4">CBS 532.94</strain>
    </source>
</reference>
<dbReference type="Pfam" id="PF08243">
    <property type="entry name" value="SPT2"/>
    <property type="match status" value="1"/>
</dbReference>
<feature type="compositionally biased region" description="Pro residues" evidence="3">
    <location>
        <begin position="16"/>
        <end position="26"/>
    </location>
</feature>
<proteinExistence type="inferred from homology"/>
<feature type="compositionally biased region" description="Acidic residues" evidence="3">
    <location>
        <begin position="321"/>
        <end position="340"/>
    </location>
</feature>
<feature type="compositionally biased region" description="Basic and acidic residues" evidence="3">
    <location>
        <begin position="149"/>
        <end position="183"/>
    </location>
</feature>
<feature type="compositionally biased region" description="Low complexity" evidence="3">
    <location>
        <begin position="238"/>
        <end position="249"/>
    </location>
</feature>
<dbReference type="EMBL" id="MU860036">
    <property type="protein sequence ID" value="KAK4240632.1"/>
    <property type="molecule type" value="Genomic_DNA"/>
</dbReference>
<evidence type="ECO:0000256" key="1">
    <source>
        <dbReference type="ARBA" id="ARBA00006461"/>
    </source>
</evidence>
<comment type="similarity">
    <text evidence="1">Belongs to the SPT2 family.</text>
</comment>
<name>A0AAN7HD91_9PEZI</name>
<evidence type="ECO:0000313" key="5">
    <source>
        <dbReference type="Proteomes" id="UP001303760"/>
    </source>
</evidence>
<dbReference type="Proteomes" id="UP001303760">
    <property type="component" value="Unassembled WGS sequence"/>
</dbReference>
<accession>A0AAN7HD91</accession>